<proteinExistence type="predicted"/>
<gene>
    <name evidence="2" type="ORF">Stube_41880</name>
</gene>
<organism evidence="2 3">
    <name type="scientific">Streptomyces tubercidicus</name>
    <dbReference type="NCBI Taxonomy" id="47759"/>
    <lineage>
        <taxon>Bacteria</taxon>
        <taxon>Bacillati</taxon>
        <taxon>Actinomycetota</taxon>
        <taxon>Actinomycetes</taxon>
        <taxon>Kitasatosporales</taxon>
        <taxon>Streptomycetaceae</taxon>
        <taxon>Streptomyces</taxon>
    </lineage>
</organism>
<evidence type="ECO:0000313" key="3">
    <source>
        <dbReference type="Proteomes" id="UP000431826"/>
    </source>
</evidence>
<evidence type="ECO:0000313" key="2">
    <source>
        <dbReference type="EMBL" id="GFE39515.1"/>
    </source>
</evidence>
<keyword evidence="3" id="KW-1185">Reference proteome</keyword>
<accession>A0A640UY99</accession>
<comment type="caution">
    <text evidence="2">The sequence shown here is derived from an EMBL/GenBank/DDBJ whole genome shotgun (WGS) entry which is preliminary data.</text>
</comment>
<dbReference type="Proteomes" id="UP000431826">
    <property type="component" value="Unassembled WGS sequence"/>
</dbReference>
<sequence length="110" mass="11357">MAAKTSDRPVTVVSRAHGRGIGAPAGYRADHGARLSLPTWVPSWAVGEQILGPNLDLLDNETPGCGVRAATAPGGPADHRSSGVWDSGAEKTRNGAGRAVRRRAVRASPP</sequence>
<name>A0A640UY99_9ACTN</name>
<evidence type="ECO:0000256" key="1">
    <source>
        <dbReference type="SAM" id="MobiDB-lite"/>
    </source>
</evidence>
<feature type="compositionally biased region" description="Basic residues" evidence="1">
    <location>
        <begin position="99"/>
        <end position="110"/>
    </location>
</feature>
<dbReference type="EMBL" id="BLIR01000001">
    <property type="protein sequence ID" value="GFE39515.1"/>
    <property type="molecule type" value="Genomic_DNA"/>
</dbReference>
<feature type="region of interest" description="Disordered" evidence="1">
    <location>
        <begin position="68"/>
        <end position="110"/>
    </location>
</feature>
<feature type="region of interest" description="Disordered" evidence="1">
    <location>
        <begin position="1"/>
        <end position="29"/>
    </location>
</feature>
<protein>
    <submittedName>
        <fullName evidence="2">Uncharacterized protein</fullName>
    </submittedName>
</protein>
<dbReference type="AlphaFoldDB" id="A0A640UY99"/>
<reference evidence="2 3" key="1">
    <citation type="submission" date="2019-12" db="EMBL/GenBank/DDBJ databases">
        <title>Whole genome shotgun sequence of Streptomyces tubercidicus NBRC 13090.</title>
        <authorList>
            <person name="Ichikawa N."/>
            <person name="Kimura A."/>
            <person name="Kitahashi Y."/>
            <person name="Komaki H."/>
            <person name="Tamura T."/>
        </authorList>
    </citation>
    <scope>NUCLEOTIDE SEQUENCE [LARGE SCALE GENOMIC DNA]</scope>
    <source>
        <strain evidence="2 3">NBRC 13090</strain>
    </source>
</reference>